<evidence type="ECO:0008006" key="7">
    <source>
        <dbReference type="Google" id="ProtNLM"/>
    </source>
</evidence>
<protein>
    <recommendedName>
        <fullName evidence="7">Fungal STAND N-terminal Goodbye domain-containing protein</fullName>
    </recommendedName>
</protein>
<dbReference type="EMBL" id="KV441548">
    <property type="protein sequence ID" value="OAG11175.1"/>
    <property type="molecule type" value="Genomic_DNA"/>
</dbReference>
<dbReference type="Pfam" id="PF24883">
    <property type="entry name" value="NPHP3_N"/>
    <property type="match status" value="1"/>
</dbReference>
<dbReference type="InParanoid" id="A0A177CUE6"/>
<evidence type="ECO:0000313" key="5">
    <source>
        <dbReference type="EMBL" id="OAG11175.1"/>
    </source>
</evidence>
<evidence type="ECO:0000259" key="4">
    <source>
        <dbReference type="Pfam" id="PF24883"/>
    </source>
</evidence>
<keyword evidence="1" id="KW-0677">Repeat</keyword>
<gene>
    <name evidence="5" type="ORF">CC84DRAFT_1106454</name>
</gene>
<evidence type="ECO:0000256" key="2">
    <source>
        <dbReference type="SAM" id="MobiDB-lite"/>
    </source>
</evidence>
<evidence type="ECO:0000259" key="3">
    <source>
        <dbReference type="Pfam" id="PF17109"/>
    </source>
</evidence>
<evidence type="ECO:0000313" key="6">
    <source>
        <dbReference type="Proteomes" id="UP000077069"/>
    </source>
</evidence>
<dbReference type="RefSeq" id="XP_018041540.1">
    <property type="nucleotide sequence ID" value="XM_018175145.1"/>
</dbReference>
<accession>A0A177CUE6</accession>
<dbReference type="InterPro" id="IPR027417">
    <property type="entry name" value="P-loop_NTPase"/>
</dbReference>
<name>A0A177CUE6_9PLEO</name>
<dbReference type="SUPFAM" id="SSF52540">
    <property type="entry name" value="P-loop containing nucleoside triphosphate hydrolases"/>
    <property type="match status" value="1"/>
</dbReference>
<sequence>MTEKTDVKRIKEELDKDTRDVSDLWNDALRNYKGIVGEGLVPTYTSVDEMIKAGTEQMNAFHKFRHDSQKVDKLRTLFASNLDYIEKGAQQIIAAATPAFPPAAAIGTALTYMLSACRQVSADYDVVTAFFEDMNAFLQRITILESRLPSYPAYRNCLMDVFTSVLEMCGFATKYIQLKRFKKWILNMIRGEDSELAGARKKMDTRISRLQSATEYAILGNTEKLQTMSAELKENEEMQTRMLEEQSKMLTTVIESQENVRNDLKDIRKLLSVFQEQRKEESHGGKQKSAMGKPPTSSRVRSFFWDLIDPEHEHRNLKETLIPEMSTWIFGEEEWTYWLAQDKKKETSKLLYIAGAPGTGKSHLALTAHERLVQLAEQDPARHTCVVHFYFRETRNETRCFYYAVNWLVIQMAERNAHLCEKINVELSREDKDIDVDDWKDIWKKVIAPLFESSSPFRLQIVFDGLDELAPDGVQRPAGLEFLKTIAESELNISVLCTTRSNSPTSTFPKEMDDLGSKSIEVTKEKQMPDYKTLIWHHLDNDTELKKLSQYMRQRVSSTLEEKADCLLYAEHVLRRFNNLSREPLILRHLEQEMPANLEQLYSIMLSDLLRKTSNEQKQALKSLFCWIAFAVRPITLSEALAIVELLPGDLDLEEELQSPQLGRFLRIADRIEEVDLSSPSDSELDDLKVQGNRHESAYDDWNLPLKFQERSMRDYFRVAKFDEDPGSLRTTGFEAHRQIFVTLSQILRKKAGTDVSDRLRGFAGYAWLIHLGWVWWYNKLGRPTEEQKIELLEAMGAVFNGEDEVAASIEKQDLYYEFLGTEGLETKVKYFVGIASELGEGKLNESTSAWVKDTSSNWQKAFINLAKAHIRRWLSATDLRSANQSYGFARSALGRTDLHKMLRDIDYDEDTDEETFESEEILAISKAFPDVADDNASYAIALLLYDSGYYADALSKAQNAVEVASSDPTKRFEATDLLANILYWQENYEDAYSTIKSGLSDTTNIPPALVRRSLVTRAKIESEQSLIEEAVASYEAARRTLPDTPMLGQDLQDQLGSLISNKFDDPAAIVNAVRSWTPLERLAWATWKYDDNDDQDQAFQHQAFQRACGRANETDFMVETYKEIIDLLDAVEAGAPMRLELAYAQWRVRGDLSAAKQLADEILETESDGSTYRFTGRDSAWTMVATIDFISDFLYEQFRTSGDPERKAAIIAEMKGVTSRPLARSVSSWKSMENHHRLVLARMVKKMGPMVEYQEILQQVFDVCYDCLTDNVGWNDSDNLHHMAMVLDVMGGFEKEARTLISAVFSVVDKSLDAEEGGDGAEGQAEAKTGAQKDGEDGDGDGDSADEGDEGDDDDDDDDAASTTSTLPTNEGDLDGEMYYTCCGACTDRTSYHAWKGRTLYFCTICADTCLCAPCYEQRQAYNDGTSSVHAAVGGAYCGRNHRYLKGPVEGWKGVTDGAVMLEGEDGVDFKAWLRVLKEEKWKRAWDAFW</sequence>
<feature type="region of interest" description="Disordered" evidence="2">
    <location>
        <begin position="1316"/>
        <end position="1373"/>
    </location>
</feature>
<feature type="domain" description="Nephrocystin 3-like N-terminal" evidence="4">
    <location>
        <begin position="327"/>
        <end position="500"/>
    </location>
</feature>
<organism evidence="5 6">
    <name type="scientific">Paraphaeosphaeria sporulosa</name>
    <dbReference type="NCBI Taxonomy" id="1460663"/>
    <lineage>
        <taxon>Eukaryota</taxon>
        <taxon>Fungi</taxon>
        <taxon>Dikarya</taxon>
        <taxon>Ascomycota</taxon>
        <taxon>Pezizomycotina</taxon>
        <taxon>Dothideomycetes</taxon>
        <taxon>Pleosporomycetidae</taxon>
        <taxon>Pleosporales</taxon>
        <taxon>Massarineae</taxon>
        <taxon>Didymosphaeriaceae</taxon>
        <taxon>Paraphaeosphaeria</taxon>
    </lineage>
</organism>
<feature type="domain" description="Fungal STAND N-terminal Goodbye" evidence="3">
    <location>
        <begin position="25"/>
        <end position="142"/>
    </location>
</feature>
<dbReference type="InterPro" id="IPR011990">
    <property type="entry name" value="TPR-like_helical_dom_sf"/>
</dbReference>
<dbReference type="SUPFAM" id="SSF48452">
    <property type="entry name" value="TPR-like"/>
    <property type="match status" value="1"/>
</dbReference>
<dbReference type="Pfam" id="PF17109">
    <property type="entry name" value="Goodbye"/>
    <property type="match status" value="1"/>
</dbReference>
<dbReference type="InterPro" id="IPR056884">
    <property type="entry name" value="NPHP3-like_N"/>
</dbReference>
<keyword evidence="6" id="KW-1185">Reference proteome</keyword>
<dbReference type="PANTHER" id="PTHR10039:SF17">
    <property type="entry name" value="FUNGAL STAND N-TERMINAL GOODBYE DOMAIN-CONTAINING PROTEIN-RELATED"/>
    <property type="match status" value="1"/>
</dbReference>
<feature type="region of interest" description="Disordered" evidence="2">
    <location>
        <begin position="278"/>
        <end position="297"/>
    </location>
</feature>
<feature type="compositionally biased region" description="Acidic residues" evidence="2">
    <location>
        <begin position="1337"/>
        <end position="1361"/>
    </location>
</feature>
<reference evidence="5 6" key="1">
    <citation type="submission" date="2016-05" db="EMBL/GenBank/DDBJ databases">
        <title>Comparative analysis of secretome profiles of manganese(II)-oxidizing ascomycete fungi.</title>
        <authorList>
            <consortium name="DOE Joint Genome Institute"/>
            <person name="Zeiner C.A."/>
            <person name="Purvine S.O."/>
            <person name="Zink E.M."/>
            <person name="Wu S."/>
            <person name="Pasa-Tolic L."/>
            <person name="Chaput D.L."/>
            <person name="Haridas S."/>
            <person name="Grigoriev I.V."/>
            <person name="Santelli C.M."/>
            <person name="Hansel C.M."/>
        </authorList>
    </citation>
    <scope>NUCLEOTIDE SEQUENCE [LARGE SCALE GENOMIC DNA]</scope>
    <source>
        <strain evidence="5 6">AP3s5-JAC2a</strain>
    </source>
</reference>
<proteinExistence type="predicted"/>
<feature type="non-terminal residue" evidence="5">
    <location>
        <position position="1491"/>
    </location>
</feature>
<dbReference type="InterPro" id="IPR031350">
    <property type="entry name" value="Goodbye_dom"/>
</dbReference>
<dbReference type="Gene3D" id="1.25.40.10">
    <property type="entry name" value="Tetratricopeptide repeat domain"/>
    <property type="match status" value="1"/>
</dbReference>
<dbReference type="OrthoDB" id="448455at2759"/>
<dbReference type="GeneID" id="28758631"/>
<dbReference type="Proteomes" id="UP000077069">
    <property type="component" value="Unassembled WGS sequence"/>
</dbReference>
<dbReference type="Gene3D" id="3.40.50.300">
    <property type="entry name" value="P-loop containing nucleotide triphosphate hydrolases"/>
    <property type="match status" value="1"/>
</dbReference>
<evidence type="ECO:0000256" key="1">
    <source>
        <dbReference type="ARBA" id="ARBA00022737"/>
    </source>
</evidence>
<dbReference type="PANTHER" id="PTHR10039">
    <property type="entry name" value="AMELOGENIN"/>
    <property type="match status" value="1"/>
</dbReference>